<keyword evidence="2" id="KW-1185">Reference proteome</keyword>
<proteinExistence type="predicted"/>
<protein>
    <submittedName>
        <fullName evidence="1">Uncharacterized protein</fullName>
    </submittedName>
</protein>
<reference evidence="1 2" key="1">
    <citation type="submission" date="2019-07" db="EMBL/GenBank/DDBJ databases">
        <authorList>
            <person name="Jastrzebski P J."/>
            <person name="Paukszto L."/>
            <person name="Jastrzebski P J."/>
        </authorList>
    </citation>
    <scope>NUCLEOTIDE SEQUENCE [LARGE SCALE GENOMIC DNA]</scope>
    <source>
        <strain evidence="1 2">WMS-il1</strain>
    </source>
</reference>
<sequence>MDTMFLCHSSDSDQITPKFAQLTELDLSLNPLCSEVISTDEDFLLDLLIPPSVKRNYPDFSSLHTLRLRRSVSLEDWKAENTLAE</sequence>
<evidence type="ECO:0000313" key="2">
    <source>
        <dbReference type="Proteomes" id="UP000321570"/>
    </source>
</evidence>
<dbReference type="AlphaFoldDB" id="A0A564XXS9"/>
<gene>
    <name evidence="1" type="ORF">WMSIL1_LOCUS558</name>
</gene>
<evidence type="ECO:0000313" key="1">
    <source>
        <dbReference type="EMBL" id="VUZ39134.1"/>
    </source>
</evidence>
<organism evidence="1 2">
    <name type="scientific">Hymenolepis diminuta</name>
    <name type="common">Rat tapeworm</name>
    <dbReference type="NCBI Taxonomy" id="6216"/>
    <lineage>
        <taxon>Eukaryota</taxon>
        <taxon>Metazoa</taxon>
        <taxon>Spiralia</taxon>
        <taxon>Lophotrochozoa</taxon>
        <taxon>Platyhelminthes</taxon>
        <taxon>Cestoda</taxon>
        <taxon>Eucestoda</taxon>
        <taxon>Cyclophyllidea</taxon>
        <taxon>Hymenolepididae</taxon>
        <taxon>Hymenolepis</taxon>
    </lineage>
</organism>
<feature type="non-terminal residue" evidence="1">
    <location>
        <position position="85"/>
    </location>
</feature>
<name>A0A564XXS9_HYMDI</name>
<dbReference type="Proteomes" id="UP000321570">
    <property type="component" value="Unassembled WGS sequence"/>
</dbReference>
<dbReference type="EMBL" id="CABIJS010000011">
    <property type="protein sequence ID" value="VUZ39134.1"/>
    <property type="molecule type" value="Genomic_DNA"/>
</dbReference>
<accession>A0A564XXS9</accession>